<dbReference type="InterPro" id="IPR002748">
    <property type="entry name" value="CbiD"/>
</dbReference>
<accession>A0A3D8JVL1</accession>
<dbReference type="PANTHER" id="PTHR35863:SF1">
    <property type="entry name" value="COBALT-PRECORRIN-5B C(1)-METHYLTRANSFERASE"/>
    <property type="match status" value="1"/>
</dbReference>
<dbReference type="Gene3D" id="3.30.2110.10">
    <property type="entry name" value="CbiD-like"/>
    <property type="match status" value="1"/>
</dbReference>
<dbReference type="SUPFAM" id="SSF111342">
    <property type="entry name" value="CbiD-like"/>
    <property type="match status" value="1"/>
</dbReference>
<evidence type="ECO:0000313" key="5">
    <source>
        <dbReference type="EMBL" id="RDU96890.1"/>
    </source>
</evidence>
<dbReference type="OrthoDB" id="6439987at2"/>
<dbReference type="GO" id="GO:0009236">
    <property type="term" value="P:cobalamin biosynthetic process"/>
    <property type="evidence" value="ECO:0007669"/>
    <property type="project" value="UniProtKB-KW"/>
</dbReference>
<evidence type="ECO:0000256" key="1">
    <source>
        <dbReference type="ARBA" id="ARBA00022573"/>
    </source>
</evidence>
<dbReference type="Pfam" id="PF01888">
    <property type="entry name" value="CbiD"/>
    <property type="match status" value="1"/>
</dbReference>
<keyword evidence="6" id="KW-1185">Reference proteome</keyword>
<evidence type="ECO:0000256" key="2">
    <source>
        <dbReference type="ARBA" id="ARBA00022603"/>
    </source>
</evidence>
<evidence type="ECO:0000313" key="6">
    <source>
        <dbReference type="Proteomes" id="UP000256838"/>
    </source>
</evidence>
<keyword evidence="2 5" id="KW-0489">Methyltransferase</keyword>
<proteinExistence type="inferred from homology"/>
<keyword evidence="4" id="KW-0949">S-adenosyl-L-methionine</keyword>
<feature type="non-terminal residue" evidence="5">
    <location>
        <position position="271"/>
    </location>
</feature>
<organism evidence="5 6">
    <name type="scientific">Trinickia dinghuensis</name>
    <dbReference type="NCBI Taxonomy" id="2291023"/>
    <lineage>
        <taxon>Bacteria</taxon>
        <taxon>Pseudomonadati</taxon>
        <taxon>Pseudomonadota</taxon>
        <taxon>Betaproteobacteria</taxon>
        <taxon>Burkholderiales</taxon>
        <taxon>Burkholderiaceae</taxon>
        <taxon>Trinickia</taxon>
    </lineage>
</organism>
<sequence length="271" mass="28100">MRDETPEEARPLRSGYTTGSCATATSLMAARLLLGGITGDAADIVLPKGQRVSLPIVFCRFVNGSDGTAGAEAGTIKDAGDDPDVTHGALIFARVKLSKEPGVRFHAGEGVGTVTRAGLTLAVGEPAINPVPRRMMSDHLTDLAAEYGYAGGFEVTIGVEGGEALALKTMNPRLGIVGGLSILGTTGIVRPFSCSAYIASIHQGIDVARANGYRHVAACTGNASEDAMRAHYGLPDIALIEMGDFVGAVLKHMRRAPVGKLTLCGGFGKFF</sequence>
<reference evidence="5 6" key="1">
    <citation type="submission" date="2018-08" db="EMBL/GenBank/DDBJ databases">
        <title>Paraburkholderia sp. DHOM06 isolated from forest soil.</title>
        <authorList>
            <person name="Gao Z.-H."/>
            <person name="Qiu L.-H."/>
        </authorList>
    </citation>
    <scope>NUCLEOTIDE SEQUENCE [LARGE SCALE GENOMIC DNA]</scope>
    <source>
        <strain evidence="5 6">DHOM06</strain>
    </source>
</reference>
<dbReference type="GO" id="GO:0032259">
    <property type="term" value="P:methylation"/>
    <property type="evidence" value="ECO:0007669"/>
    <property type="project" value="UniProtKB-KW"/>
</dbReference>
<comment type="caution">
    <text evidence="5">The sequence shown here is derived from an EMBL/GenBank/DDBJ whole genome shotgun (WGS) entry which is preliminary data.</text>
</comment>
<dbReference type="GO" id="GO:0008168">
    <property type="term" value="F:methyltransferase activity"/>
    <property type="evidence" value="ECO:0007669"/>
    <property type="project" value="UniProtKB-KW"/>
</dbReference>
<keyword evidence="1" id="KW-0169">Cobalamin biosynthesis</keyword>
<evidence type="ECO:0000256" key="4">
    <source>
        <dbReference type="ARBA" id="ARBA00022691"/>
    </source>
</evidence>
<keyword evidence="3 5" id="KW-0808">Transferase</keyword>
<dbReference type="InterPro" id="IPR036074">
    <property type="entry name" value="CbiD_sf"/>
</dbReference>
<dbReference type="RefSeq" id="WP_115535680.1">
    <property type="nucleotide sequence ID" value="NZ_QRGA01000012.1"/>
</dbReference>
<gene>
    <name evidence="5" type="ORF">DWV00_21785</name>
</gene>
<dbReference type="HAMAP" id="MF_00787">
    <property type="entry name" value="CbiD"/>
    <property type="match status" value="1"/>
</dbReference>
<dbReference type="Proteomes" id="UP000256838">
    <property type="component" value="Unassembled WGS sequence"/>
</dbReference>
<dbReference type="EMBL" id="QRGA01000012">
    <property type="protein sequence ID" value="RDU96890.1"/>
    <property type="molecule type" value="Genomic_DNA"/>
</dbReference>
<dbReference type="EC" id="2.1.1.195" evidence="5"/>
<dbReference type="PANTHER" id="PTHR35863">
    <property type="entry name" value="COBALT-PRECORRIN-5B C(1)-METHYLTRANSFERASE"/>
    <property type="match status" value="1"/>
</dbReference>
<dbReference type="AlphaFoldDB" id="A0A3D8JVL1"/>
<evidence type="ECO:0000256" key="3">
    <source>
        <dbReference type="ARBA" id="ARBA00022679"/>
    </source>
</evidence>
<name>A0A3D8JVL1_9BURK</name>
<dbReference type="NCBIfam" id="NF000849">
    <property type="entry name" value="PRK00075.1-1"/>
    <property type="match status" value="1"/>
</dbReference>
<protein>
    <submittedName>
        <fullName evidence="5">Cobalt-precorrin-5B (C(1))-methyltransferase</fullName>
        <ecNumber evidence="5">2.1.1.195</ecNumber>
    </submittedName>
</protein>
<dbReference type="NCBIfam" id="TIGR00312">
    <property type="entry name" value="cbiD"/>
    <property type="match status" value="1"/>
</dbReference>